<gene>
    <name evidence="1" type="ORF">DMP03_07695</name>
</gene>
<reference evidence="1 2" key="1">
    <citation type="submission" date="2019-10" db="EMBL/GenBank/DDBJ databases">
        <title>Unraveling microbial dark matter from salterns through culturing: the case of the genus Halosegnis.</title>
        <authorList>
            <person name="Duran-Viseras A."/>
            <person name="Andrei A.-S."/>
            <person name="Vera-Gargallo B."/>
            <person name="Ghai R."/>
            <person name="Sanchez-Porro C."/>
            <person name="Ventosa A."/>
        </authorList>
    </citation>
    <scope>NUCLEOTIDE SEQUENCE [LARGE SCALE GENOMIC DNA]</scope>
    <source>
        <strain evidence="1 2">F17-44</strain>
    </source>
</reference>
<evidence type="ECO:0000313" key="2">
    <source>
        <dbReference type="Proteomes" id="UP000326302"/>
    </source>
</evidence>
<sequence length="149" mass="16258">MGTFATKVQERLRDALAARLGGEWETEASIAGTPVDVLGREPTVAVEVEWRRADPVNNTAKLFRHLAEGTLDDEVVVVQLFSRYYDLQSGGVSSKRQNAEFVGEVATDALAGFEYTPLTLDIDPPKRGGDRPDGWQAAVDTIADAIPER</sequence>
<dbReference type="EMBL" id="QJOW01000003">
    <property type="protein sequence ID" value="KAB7515127.1"/>
    <property type="molecule type" value="Genomic_DNA"/>
</dbReference>
<evidence type="ECO:0008006" key="3">
    <source>
        <dbReference type="Google" id="ProtNLM"/>
    </source>
</evidence>
<proteinExistence type="predicted"/>
<dbReference type="AlphaFoldDB" id="A0A5N5U9B5"/>
<organism evidence="1 2">
    <name type="scientific">Halosegnis rubeus</name>
    <dbReference type="NCBI Taxonomy" id="2212850"/>
    <lineage>
        <taxon>Archaea</taxon>
        <taxon>Methanobacteriati</taxon>
        <taxon>Methanobacteriota</taxon>
        <taxon>Stenosarchaea group</taxon>
        <taxon>Halobacteria</taxon>
        <taxon>Halobacteriales</taxon>
        <taxon>Natronomonadaceae</taxon>
        <taxon>Halosegnis</taxon>
    </lineage>
</organism>
<comment type="caution">
    <text evidence="1">The sequence shown here is derived from an EMBL/GenBank/DDBJ whole genome shotgun (WGS) entry which is preliminary data.</text>
</comment>
<accession>A0A5N5U9B5</accession>
<protein>
    <recommendedName>
        <fullName evidence="3">Restriction endonuclease</fullName>
    </recommendedName>
</protein>
<dbReference type="OrthoDB" id="260878at2157"/>
<evidence type="ECO:0000313" key="1">
    <source>
        <dbReference type="EMBL" id="KAB7515127.1"/>
    </source>
</evidence>
<name>A0A5N5U9B5_9EURY</name>
<dbReference type="RefSeq" id="WP_152120131.1">
    <property type="nucleotide sequence ID" value="NZ_QJOW01000003.1"/>
</dbReference>
<dbReference type="Proteomes" id="UP000326302">
    <property type="component" value="Unassembled WGS sequence"/>
</dbReference>